<organism evidence="2 3">
    <name type="scientific">Polyangium fumosum</name>
    <dbReference type="NCBI Taxonomy" id="889272"/>
    <lineage>
        <taxon>Bacteria</taxon>
        <taxon>Pseudomonadati</taxon>
        <taxon>Myxococcota</taxon>
        <taxon>Polyangia</taxon>
        <taxon>Polyangiales</taxon>
        <taxon>Polyangiaceae</taxon>
        <taxon>Polyangium</taxon>
    </lineage>
</organism>
<keyword evidence="1" id="KW-1133">Transmembrane helix</keyword>
<dbReference type="RefSeq" id="WP_136929226.1">
    <property type="nucleotide sequence ID" value="NZ_SSMQ01000010.1"/>
</dbReference>
<name>A0A4U1JF71_9BACT</name>
<dbReference type="EMBL" id="SSMQ01000010">
    <property type="protein sequence ID" value="TKD09553.1"/>
    <property type="molecule type" value="Genomic_DNA"/>
</dbReference>
<dbReference type="AlphaFoldDB" id="A0A4U1JF71"/>
<dbReference type="OrthoDB" id="5498849at2"/>
<evidence type="ECO:0000313" key="3">
    <source>
        <dbReference type="Proteomes" id="UP000309215"/>
    </source>
</evidence>
<feature type="transmembrane region" description="Helical" evidence="1">
    <location>
        <begin position="175"/>
        <end position="197"/>
    </location>
</feature>
<proteinExistence type="predicted"/>
<evidence type="ECO:0000313" key="2">
    <source>
        <dbReference type="EMBL" id="TKD09553.1"/>
    </source>
</evidence>
<comment type="caution">
    <text evidence="2">The sequence shown here is derived from an EMBL/GenBank/DDBJ whole genome shotgun (WGS) entry which is preliminary data.</text>
</comment>
<keyword evidence="3" id="KW-1185">Reference proteome</keyword>
<keyword evidence="1" id="KW-0812">Transmembrane</keyword>
<gene>
    <name evidence="2" type="ORF">E8A74_12585</name>
</gene>
<protein>
    <submittedName>
        <fullName evidence="2">Uncharacterized protein</fullName>
    </submittedName>
</protein>
<reference evidence="2 3" key="1">
    <citation type="submission" date="2019-04" db="EMBL/GenBank/DDBJ databases">
        <authorList>
            <person name="Li Y."/>
            <person name="Wang J."/>
        </authorList>
    </citation>
    <scope>NUCLEOTIDE SEQUENCE [LARGE SCALE GENOMIC DNA]</scope>
    <source>
        <strain evidence="2 3">DSM 14668</strain>
    </source>
</reference>
<sequence>MPERKDFGDALVKAALAPIQAANARFGEGAIGDGIAALSKDELLAGLRQGIQKAAAVFKFRTVDVEALLPWDALLPALDRLEAAQIAALRVVQQHAAATGSPLSGPVRGSAPDTRKHTGASALFKVAKRFAADTRICSPLEGLATEVSGWETLVSQCGDRLESSPLHARYARRKILVRVALVVVVLGVFSVGGRSVYKKKLIDDARARVDVALRAEDPCATERLAPGDIALATPEQVTAEKSRLEACVSGRARAKYVAACETLAKNFDAGKLSPDDLAIAKQAAPRLERAQKRELGVDDLLATPKDMPCQDSPSKDRFFGAYATAAAASSKVWAEATRVSDDLRDALRGKDHATKPYRDELTRRAEPAAAKAIVTGKPEDMELGQKLCDFAASFGIERGKKCTGLAAVLAKKR</sequence>
<keyword evidence="1" id="KW-0472">Membrane</keyword>
<evidence type="ECO:0000256" key="1">
    <source>
        <dbReference type="SAM" id="Phobius"/>
    </source>
</evidence>
<dbReference type="Proteomes" id="UP000309215">
    <property type="component" value="Unassembled WGS sequence"/>
</dbReference>
<accession>A0A4U1JF71</accession>